<dbReference type="STRING" id="7918.ENSLOCP00000001017"/>
<dbReference type="GO" id="GO:0003823">
    <property type="term" value="F:antigen binding"/>
    <property type="evidence" value="ECO:0000318"/>
    <property type="project" value="GO_Central"/>
</dbReference>
<dbReference type="OMA" id="QVSCKIS"/>
<feature type="signal peptide" evidence="4">
    <location>
        <begin position="1"/>
        <end position="17"/>
    </location>
</feature>
<dbReference type="InterPro" id="IPR007110">
    <property type="entry name" value="Ig-like_dom"/>
</dbReference>
<dbReference type="GO" id="GO:0016064">
    <property type="term" value="P:immunoglobulin mediated immune response"/>
    <property type="evidence" value="ECO:0000318"/>
    <property type="project" value="GO_Central"/>
</dbReference>
<keyword evidence="7" id="KW-1185">Reference proteome</keyword>
<dbReference type="InterPro" id="IPR013783">
    <property type="entry name" value="Ig-like_fold"/>
</dbReference>
<dbReference type="Pfam" id="PF07686">
    <property type="entry name" value="V-set"/>
    <property type="match status" value="1"/>
</dbReference>
<keyword evidence="4" id="KW-0732">Signal</keyword>
<dbReference type="SUPFAM" id="SSF48726">
    <property type="entry name" value="Immunoglobulin"/>
    <property type="match status" value="1"/>
</dbReference>
<dbReference type="InParanoid" id="W5LY10"/>
<name>W5LY10_LEPOC</name>
<evidence type="ECO:0000313" key="6">
    <source>
        <dbReference type="Ensembl" id="ENSLOCP00000001017.1"/>
    </source>
</evidence>
<feature type="chain" id="PRO_5004865283" evidence="4">
    <location>
        <begin position="18"/>
        <end position="111"/>
    </location>
</feature>
<reference evidence="7" key="1">
    <citation type="submission" date="2011-12" db="EMBL/GenBank/DDBJ databases">
        <title>The Draft Genome of Lepisosteus oculatus.</title>
        <authorList>
            <consortium name="The Broad Institute Genome Assembly &amp; Analysis Group"/>
            <consortium name="Computational R&amp;D Group"/>
            <consortium name="and Sequencing Platform"/>
            <person name="Di Palma F."/>
            <person name="Alfoldi J."/>
            <person name="Johnson J."/>
            <person name="Berlin A."/>
            <person name="Gnerre S."/>
            <person name="Jaffe D."/>
            <person name="MacCallum I."/>
            <person name="Young S."/>
            <person name="Walker B.J."/>
            <person name="Lander E.S."/>
            <person name="Lindblad-Toh K."/>
        </authorList>
    </citation>
    <scope>NUCLEOTIDE SEQUENCE [LARGE SCALE GENOMIC DNA]</scope>
</reference>
<dbReference type="InterPro" id="IPR013106">
    <property type="entry name" value="Ig_V-set"/>
</dbReference>
<evidence type="ECO:0000256" key="4">
    <source>
        <dbReference type="SAM" id="SignalP"/>
    </source>
</evidence>
<accession>W5LY10</accession>
<feature type="domain" description="Ig-like" evidence="5">
    <location>
        <begin position="13"/>
        <end position="111"/>
    </location>
</feature>
<dbReference type="Proteomes" id="UP000018468">
    <property type="component" value="Linkage group LG5"/>
</dbReference>
<dbReference type="EMBL" id="AHAT01036796">
    <property type="status" value="NOT_ANNOTATED_CDS"/>
    <property type="molecule type" value="Genomic_DNA"/>
</dbReference>
<dbReference type="Gene3D" id="2.60.40.10">
    <property type="entry name" value="Immunoglobulins"/>
    <property type="match status" value="1"/>
</dbReference>
<reference evidence="6" key="3">
    <citation type="submission" date="2025-09" db="UniProtKB">
        <authorList>
            <consortium name="Ensembl"/>
        </authorList>
    </citation>
    <scope>IDENTIFICATION</scope>
</reference>
<sequence length="111" mass="12379">MTFIYIIFLTFIPNVFCISLTSSEPQIKKPGDSVQVSCKISGYSITSHGTHWVRQAPGKGLEWIGIIWSDGSTDYSQSFKSRFTITRDTSSSTVFLQGKSLSTEDTAVYYC</sequence>
<reference evidence="6" key="2">
    <citation type="submission" date="2025-08" db="UniProtKB">
        <authorList>
            <consortium name="Ensembl"/>
        </authorList>
    </citation>
    <scope>IDENTIFICATION</scope>
</reference>
<dbReference type="HOGENOM" id="CLU_077975_5_0_1"/>
<proteinExistence type="predicted"/>
<evidence type="ECO:0000313" key="7">
    <source>
        <dbReference type="Proteomes" id="UP000018468"/>
    </source>
</evidence>
<dbReference type="FunFam" id="2.60.40.10:FF:001878">
    <property type="entry name" value="Immunoglobulin heavy variable 1-4"/>
    <property type="match status" value="1"/>
</dbReference>
<dbReference type="GeneTree" id="ENSGT01020000230358"/>
<dbReference type="EMBL" id="AHAT01036797">
    <property type="status" value="NOT_ANNOTATED_CDS"/>
    <property type="molecule type" value="Genomic_DNA"/>
</dbReference>
<dbReference type="GO" id="GO:0019814">
    <property type="term" value="C:immunoglobulin complex"/>
    <property type="evidence" value="ECO:0007669"/>
    <property type="project" value="UniProtKB-KW"/>
</dbReference>
<dbReference type="SMART" id="SM00406">
    <property type="entry name" value="IGv"/>
    <property type="match status" value="1"/>
</dbReference>
<evidence type="ECO:0000256" key="2">
    <source>
        <dbReference type="ARBA" id="ARBA00023130"/>
    </source>
</evidence>
<keyword evidence="2" id="KW-1064">Adaptive immunity</keyword>
<keyword evidence="3" id="KW-1280">Immunoglobulin</keyword>
<dbReference type="EMBL" id="AHAT01036798">
    <property type="status" value="NOT_ANNOTATED_CDS"/>
    <property type="molecule type" value="Genomic_DNA"/>
</dbReference>
<dbReference type="InterPro" id="IPR050199">
    <property type="entry name" value="IgHV"/>
</dbReference>
<evidence type="ECO:0000259" key="5">
    <source>
        <dbReference type="PROSITE" id="PS50835"/>
    </source>
</evidence>
<dbReference type="Ensembl" id="ENSLOCT00000001021.1">
    <property type="protein sequence ID" value="ENSLOCP00000001017.1"/>
    <property type="gene ID" value="ENSLOCG00000000912.1"/>
</dbReference>
<protein>
    <submittedName>
        <fullName evidence="6">Immunoglobulin heavy variable 13-2</fullName>
    </submittedName>
</protein>
<organism evidence="6 7">
    <name type="scientific">Lepisosteus oculatus</name>
    <name type="common">Spotted gar</name>
    <dbReference type="NCBI Taxonomy" id="7918"/>
    <lineage>
        <taxon>Eukaryota</taxon>
        <taxon>Metazoa</taxon>
        <taxon>Chordata</taxon>
        <taxon>Craniata</taxon>
        <taxon>Vertebrata</taxon>
        <taxon>Euteleostomi</taxon>
        <taxon>Actinopterygii</taxon>
        <taxon>Neopterygii</taxon>
        <taxon>Holostei</taxon>
        <taxon>Semionotiformes</taxon>
        <taxon>Lepisosteidae</taxon>
        <taxon>Lepisosteus</taxon>
    </lineage>
</organism>
<dbReference type="AlphaFoldDB" id="W5LY10"/>
<evidence type="ECO:0000256" key="3">
    <source>
        <dbReference type="ARBA" id="ARBA00043265"/>
    </source>
</evidence>
<dbReference type="GO" id="GO:0005576">
    <property type="term" value="C:extracellular region"/>
    <property type="evidence" value="ECO:0007669"/>
    <property type="project" value="UniProtKB-ARBA"/>
</dbReference>
<dbReference type="eggNOG" id="ENOG502S5TB">
    <property type="taxonomic scope" value="Eukaryota"/>
</dbReference>
<dbReference type="Bgee" id="ENSLOCG00000000912">
    <property type="expression patterns" value="Expressed in bone element and 10 other cell types or tissues"/>
</dbReference>
<dbReference type="PROSITE" id="PS50835">
    <property type="entry name" value="IG_LIKE"/>
    <property type="match status" value="1"/>
</dbReference>
<evidence type="ECO:0000256" key="1">
    <source>
        <dbReference type="ARBA" id="ARBA00022859"/>
    </source>
</evidence>
<dbReference type="InterPro" id="IPR036179">
    <property type="entry name" value="Ig-like_dom_sf"/>
</dbReference>
<keyword evidence="1" id="KW-0391">Immunity</keyword>
<dbReference type="PANTHER" id="PTHR23266">
    <property type="entry name" value="IMMUNOGLOBULIN HEAVY CHAIN"/>
    <property type="match status" value="1"/>
</dbReference>